<dbReference type="SUPFAM" id="SSF56112">
    <property type="entry name" value="Protein kinase-like (PK-like)"/>
    <property type="match status" value="1"/>
</dbReference>
<comment type="similarity">
    <text evidence="2">Belongs to the TsaE family.</text>
</comment>
<dbReference type="Gene3D" id="3.40.50.300">
    <property type="entry name" value="P-loop containing nucleotide triphosphate hydrolases"/>
    <property type="match status" value="1"/>
</dbReference>
<evidence type="ECO:0000256" key="6">
    <source>
        <dbReference type="ARBA" id="ARBA00022723"/>
    </source>
</evidence>
<dbReference type="RefSeq" id="WP_238248536.1">
    <property type="nucleotide sequence ID" value="NZ_BPQX01000020.1"/>
</dbReference>
<dbReference type="InterPro" id="IPR027417">
    <property type="entry name" value="P-loop_NTPase"/>
</dbReference>
<dbReference type="InterPro" id="IPR011009">
    <property type="entry name" value="Kinase-like_dom_sf"/>
</dbReference>
<dbReference type="PANTHER" id="PTHR33540">
    <property type="entry name" value="TRNA THREONYLCARBAMOYLADENOSINE BIOSYNTHESIS PROTEIN TSAE"/>
    <property type="match status" value="1"/>
</dbReference>
<dbReference type="SUPFAM" id="SSF52540">
    <property type="entry name" value="P-loop containing nucleoside triphosphate hydrolases"/>
    <property type="match status" value="1"/>
</dbReference>
<evidence type="ECO:0000256" key="3">
    <source>
        <dbReference type="ARBA" id="ARBA00019010"/>
    </source>
</evidence>
<dbReference type="GO" id="GO:0016740">
    <property type="term" value="F:transferase activity"/>
    <property type="evidence" value="ECO:0007669"/>
    <property type="project" value="UniProtKB-KW"/>
</dbReference>
<dbReference type="EMBL" id="JAUSVV010000006">
    <property type="protein sequence ID" value="MDQ0443340.1"/>
    <property type="molecule type" value="Genomic_DNA"/>
</dbReference>
<dbReference type="PIRSF" id="PIRSF036599">
    <property type="entry name" value="AtpPhos"/>
    <property type="match status" value="1"/>
</dbReference>
<keyword evidence="14" id="KW-1185">Reference proteome</keyword>
<dbReference type="Pfam" id="PF02367">
    <property type="entry name" value="TsaE"/>
    <property type="match status" value="1"/>
</dbReference>
<evidence type="ECO:0000259" key="12">
    <source>
        <dbReference type="Pfam" id="PF01636"/>
    </source>
</evidence>
<feature type="region of interest" description="Disordered" evidence="11">
    <location>
        <begin position="1"/>
        <end position="20"/>
    </location>
</feature>
<comment type="subcellular location">
    <subcellularLocation>
        <location evidence="1">Cytoplasm</location>
    </subcellularLocation>
</comment>
<evidence type="ECO:0000256" key="5">
    <source>
        <dbReference type="ARBA" id="ARBA00022694"/>
    </source>
</evidence>
<keyword evidence="6" id="KW-0479">Metal-binding</keyword>
<evidence type="ECO:0000313" key="14">
    <source>
        <dbReference type="Proteomes" id="UP001236369"/>
    </source>
</evidence>
<accession>A0ABU0HLZ9</accession>
<dbReference type="NCBIfam" id="TIGR00150">
    <property type="entry name" value="T6A_YjeE"/>
    <property type="match status" value="1"/>
</dbReference>
<dbReference type="InterPro" id="IPR002575">
    <property type="entry name" value="Aminoglycoside_PTrfase"/>
</dbReference>
<dbReference type="PANTHER" id="PTHR33540:SF2">
    <property type="entry name" value="TRNA THREONYLCARBAMOYLADENOSINE BIOSYNTHESIS PROTEIN TSAE"/>
    <property type="match status" value="1"/>
</dbReference>
<evidence type="ECO:0000256" key="2">
    <source>
        <dbReference type="ARBA" id="ARBA00007599"/>
    </source>
</evidence>
<proteinExistence type="inferred from homology"/>
<evidence type="ECO:0000256" key="4">
    <source>
        <dbReference type="ARBA" id="ARBA00022490"/>
    </source>
</evidence>
<evidence type="ECO:0000256" key="11">
    <source>
        <dbReference type="SAM" id="MobiDB-lite"/>
    </source>
</evidence>
<sequence>MAGDEQDVREGGGEGAPAAPAWEFVLPDEAATEDLGLFLCEILLPGDRVALTGGLGDGKTTLARAIIRELTGDPGLEVPSPTFTLIQPYTARDGRSVVHADLYRLRDADDLTELGFEEMAEGAITLIEWPEKMPPHDGPLLAVTLSLRPEFGEGSRFARIEGFGGMRARIDRARAVRKLLARAGWDDAERILMQGDASSRAYERLRKPDGTTAVLMISPARSDGPPVRDGKPYSAIVHLAESVHAFVALDRGLRALGFSAPKIYGEDLAEGLLILEDLGTEPVVEAGAPRPERYAEAVRLLAKLHATDLPAVLPVAAGIDHVIPAYDKDALLFEAELLPEWYAPAIRGVTLTDEARAAFVALWREALDGAMPARPTWTLRDYHSPNLIWLPTREGLERVGVIDFQDAVMGHPAYDVASLLQDARVDASADFELRLLGLYVRERRARDPNFDMGAFATAYALLAAQRATKILGIFARLDRRDGKPSYLAHLPRIEGYLARNLAHPALAPLRDWHAQHLPGLVAESPAP</sequence>
<keyword evidence="5" id="KW-0819">tRNA processing</keyword>
<protein>
    <recommendedName>
        <fullName evidence="3">tRNA threonylcarbamoyladenosine biosynthesis protein TsaE</fullName>
    </recommendedName>
    <alternativeName>
        <fullName evidence="10">t(6)A37 threonylcarbamoyladenosine biosynthesis protein TsaE</fullName>
    </alternativeName>
</protein>
<dbReference type="Proteomes" id="UP001236369">
    <property type="component" value="Unassembled WGS sequence"/>
</dbReference>
<feature type="compositionally biased region" description="Basic and acidic residues" evidence="11">
    <location>
        <begin position="1"/>
        <end position="12"/>
    </location>
</feature>
<evidence type="ECO:0000256" key="10">
    <source>
        <dbReference type="ARBA" id="ARBA00032441"/>
    </source>
</evidence>
<reference evidence="13 14" key="1">
    <citation type="submission" date="2023-07" db="EMBL/GenBank/DDBJ databases">
        <title>Genomic Encyclopedia of Type Strains, Phase IV (KMG-IV): sequencing the most valuable type-strain genomes for metagenomic binning, comparative biology and taxonomic classification.</title>
        <authorList>
            <person name="Goeker M."/>
        </authorList>
    </citation>
    <scope>NUCLEOTIDE SEQUENCE [LARGE SCALE GENOMIC DNA]</scope>
    <source>
        <strain evidence="13 14">DSM 19562</strain>
    </source>
</reference>
<evidence type="ECO:0000256" key="1">
    <source>
        <dbReference type="ARBA" id="ARBA00004496"/>
    </source>
</evidence>
<keyword evidence="7" id="KW-0547">Nucleotide-binding</keyword>
<keyword evidence="8" id="KW-0067">ATP-binding</keyword>
<dbReference type="Gene3D" id="3.30.200.20">
    <property type="entry name" value="Phosphorylase Kinase, domain 1"/>
    <property type="match status" value="1"/>
</dbReference>
<evidence type="ECO:0000256" key="8">
    <source>
        <dbReference type="ARBA" id="ARBA00022840"/>
    </source>
</evidence>
<feature type="domain" description="Aminoglycoside phosphotransferase" evidence="12">
    <location>
        <begin position="194"/>
        <end position="444"/>
    </location>
</feature>
<dbReference type="Gene3D" id="3.90.1200.10">
    <property type="match status" value="1"/>
</dbReference>
<comment type="caution">
    <text evidence="13">The sequence shown here is derived from an EMBL/GenBank/DDBJ whole genome shotgun (WGS) entry which is preliminary data.</text>
</comment>
<evidence type="ECO:0000256" key="9">
    <source>
        <dbReference type="ARBA" id="ARBA00022842"/>
    </source>
</evidence>
<name>A0ABU0HLZ9_9HYPH</name>
<dbReference type="Pfam" id="PF01636">
    <property type="entry name" value="APH"/>
    <property type="match status" value="1"/>
</dbReference>
<keyword evidence="4" id="KW-0963">Cytoplasm</keyword>
<evidence type="ECO:0000313" key="13">
    <source>
        <dbReference type="EMBL" id="MDQ0443340.1"/>
    </source>
</evidence>
<dbReference type="InterPro" id="IPR012180">
    <property type="entry name" value="Bifunc_ATPase/PTrfase"/>
</dbReference>
<evidence type="ECO:0000256" key="7">
    <source>
        <dbReference type="ARBA" id="ARBA00022741"/>
    </source>
</evidence>
<dbReference type="InterPro" id="IPR003442">
    <property type="entry name" value="T6A_TsaE"/>
</dbReference>
<gene>
    <name evidence="13" type="ORF">QO016_002843</name>
</gene>
<organism evidence="13 14">
    <name type="scientific">Methylobacterium persicinum</name>
    <dbReference type="NCBI Taxonomy" id="374426"/>
    <lineage>
        <taxon>Bacteria</taxon>
        <taxon>Pseudomonadati</taxon>
        <taxon>Pseudomonadota</taxon>
        <taxon>Alphaproteobacteria</taxon>
        <taxon>Hyphomicrobiales</taxon>
        <taxon>Methylobacteriaceae</taxon>
        <taxon>Methylobacterium</taxon>
    </lineage>
</organism>
<keyword evidence="9" id="KW-0460">Magnesium</keyword>
<keyword evidence="13" id="KW-0808">Transferase</keyword>